<dbReference type="GO" id="GO:0015562">
    <property type="term" value="F:efflux transmembrane transporter activity"/>
    <property type="evidence" value="ECO:0007669"/>
    <property type="project" value="InterPro"/>
</dbReference>
<accession>A0A3P3XS56</accession>
<evidence type="ECO:0000256" key="1">
    <source>
        <dbReference type="SAM" id="SignalP"/>
    </source>
</evidence>
<proteinExistence type="predicted"/>
<name>A0A3P3XS56_9SPIR</name>
<feature type="chain" id="PRO_5018260454" description="Outer membrane efflux protein" evidence="1">
    <location>
        <begin position="20"/>
        <end position="431"/>
    </location>
</feature>
<evidence type="ECO:0000313" key="2">
    <source>
        <dbReference type="EMBL" id="SLM19136.1"/>
    </source>
</evidence>
<organism evidence="2">
    <name type="scientific">uncultured spirochete</name>
    <dbReference type="NCBI Taxonomy" id="156406"/>
    <lineage>
        <taxon>Bacteria</taxon>
        <taxon>Pseudomonadati</taxon>
        <taxon>Spirochaetota</taxon>
        <taxon>Spirochaetia</taxon>
        <taxon>Spirochaetales</taxon>
        <taxon>environmental samples</taxon>
    </lineage>
</organism>
<dbReference type="Gene3D" id="1.20.1600.10">
    <property type="entry name" value="Outer membrane efflux proteins (OEP)"/>
    <property type="match status" value="1"/>
</dbReference>
<sequence length="431" mass="47482">MRQHAFMLALLFAASGVFAEGWDEIYTARLNNSATYLESKLTLKSAEADYAGYTKPYIPTVSISTGTSGSDDTYESGLVVGSDGATSGTLIPSITFEKLLGGADLSFKAPVNIASTGEVSMGNPALSVSRTLFPETAANQLDAEAALISAQASLQAIKNDIRIELATDVLDTIYYRRLLESSKENLEILEKVRKATVDTTTQRELDKSILEAQKSILTATSALADIKDDVKNNADALYEDITRLQSGWLASINGEEPKSSMTIRSLELSLAAAEKRKSFSILPYLPNPTIAASVYYNVDTSKVDWALSFKLSYDLVNKNENALSALKREEYPKIYSIKLEEAQKGLKDGLRQINDTLESLDLDKKIKDIDLADSDDDMARQEKLYNGGFISEEDYVMAQIDLAILKIEAQKIDFDILIQKLKLAQYYEESQ</sequence>
<feature type="signal peptide" evidence="1">
    <location>
        <begin position="1"/>
        <end position="19"/>
    </location>
</feature>
<dbReference type="EMBL" id="FWDO01000005">
    <property type="protein sequence ID" value="SLM19136.1"/>
    <property type="molecule type" value="Genomic_DNA"/>
</dbReference>
<dbReference type="SUPFAM" id="SSF56954">
    <property type="entry name" value="Outer membrane efflux proteins (OEP)"/>
    <property type="match status" value="1"/>
</dbReference>
<evidence type="ECO:0008006" key="3">
    <source>
        <dbReference type="Google" id="ProtNLM"/>
    </source>
</evidence>
<keyword evidence="1" id="KW-0732">Signal</keyword>
<protein>
    <recommendedName>
        <fullName evidence="3">Outer membrane efflux protein</fullName>
    </recommendedName>
</protein>
<gene>
    <name evidence="2" type="ORF">SPIRO4BDMA_50651</name>
</gene>
<dbReference type="AlphaFoldDB" id="A0A3P3XS56"/>
<reference evidence="2" key="1">
    <citation type="submission" date="2017-02" db="EMBL/GenBank/DDBJ databases">
        <authorList>
            <person name="Regsiter A."/>
            <person name="William W."/>
        </authorList>
    </citation>
    <scope>NUCLEOTIDE SEQUENCE</scope>
    <source>
        <strain evidence="2">BdmA 4</strain>
    </source>
</reference>